<dbReference type="AlphaFoldDB" id="A0A8X6PN40"/>
<organism evidence="2 3">
    <name type="scientific">Nephila pilipes</name>
    <name type="common">Giant wood spider</name>
    <name type="synonym">Nephila maculata</name>
    <dbReference type="NCBI Taxonomy" id="299642"/>
    <lineage>
        <taxon>Eukaryota</taxon>
        <taxon>Metazoa</taxon>
        <taxon>Ecdysozoa</taxon>
        <taxon>Arthropoda</taxon>
        <taxon>Chelicerata</taxon>
        <taxon>Arachnida</taxon>
        <taxon>Araneae</taxon>
        <taxon>Araneomorphae</taxon>
        <taxon>Entelegynae</taxon>
        <taxon>Araneoidea</taxon>
        <taxon>Nephilidae</taxon>
        <taxon>Nephila</taxon>
    </lineage>
</organism>
<keyword evidence="3" id="KW-1185">Reference proteome</keyword>
<evidence type="ECO:0000256" key="1">
    <source>
        <dbReference type="SAM" id="MobiDB-lite"/>
    </source>
</evidence>
<feature type="compositionally biased region" description="Basic and acidic residues" evidence="1">
    <location>
        <begin position="1"/>
        <end position="13"/>
    </location>
</feature>
<evidence type="ECO:0000313" key="2">
    <source>
        <dbReference type="EMBL" id="GFT77030.1"/>
    </source>
</evidence>
<gene>
    <name evidence="2" type="ORF">NPIL_698761</name>
</gene>
<dbReference type="EMBL" id="BMAW01071217">
    <property type="protein sequence ID" value="GFT77030.1"/>
    <property type="molecule type" value="Genomic_DNA"/>
</dbReference>
<dbReference type="Proteomes" id="UP000887013">
    <property type="component" value="Unassembled WGS sequence"/>
</dbReference>
<protein>
    <submittedName>
        <fullName evidence="2">Uncharacterized protein</fullName>
    </submittedName>
</protein>
<name>A0A8X6PN40_NEPPI</name>
<accession>A0A8X6PN40</accession>
<evidence type="ECO:0000313" key="3">
    <source>
        <dbReference type="Proteomes" id="UP000887013"/>
    </source>
</evidence>
<reference evidence="2" key="1">
    <citation type="submission" date="2020-08" db="EMBL/GenBank/DDBJ databases">
        <title>Multicomponent nature underlies the extraordinary mechanical properties of spider dragline silk.</title>
        <authorList>
            <person name="Kono N."/>
            <person name="Nakamura H."/>
            <person name="Mori M."/>
            <person name="Yoshida Y."/>
            <person name="Ohtoshi R."/>
            <person name="Malay A.D."/>
            <person name="Moran D.A.P."/>
            <person name="Tomita M."/>
            <person name="Numata K."/>
            <person name="Arakawa K."/>
        </authorList>
    </citation>
    <scope>NUCLEOTIDE SEQUENCE</scope>
</reference>
<proteinExistence type="predicted"/>
<feature type="region of interest" description="Disordered" evidence="1">
    <location>
        <begin position="1"/>
        <end position="28"/>
    </location>
</feature>
<sequence>MKDKQIPKSETKKQHTSNPLPKRVSSHIKSSIPSSIVETFTGVSEPMIFFLHPIQFFSPYPSDSHYIHDENSHCRDRRMDTGDQYSPSVSIYLLNHPRFQTNKRSRGKDARIPQRDNSLHGLIDSPPSLFPSIRFIFLASFARLPIR</sequence>
<comment type="caution">
    <text evidence="2">The sequence shown here is derived from an EMBL/GenBank/DDBJ whole genome shotgun (WGS) entry which is preliminary data.</text>
</comment>